<feature type="compositionally biased region" description="Basic residues" evidence="5">
    <location>
        <begin position="264"/>
        <end position="273"/>
    </location>
</feature>
<keyword evidence="4 7" id="KW-0067">ATP-binding</keyword>
<keyword evidence="1" id="KW-1003">Cell membrane</keyword>
<organism evidence="7 8">
    <name type="scientific">Bordetella trematum</name>
    <dbReference type="NCBI Taxonomy" id="123899"/>
    <lineage>
        <taxon>Bacteria</taxon>
        <taxon>Pseudomonadati</taxon>
        <taxon>Pseudomonadota</taxon>
        <taxon>Betaproteobacteria</taxon>
        <taxon>Burkholderiales</taxon>
        <taxon>Alcaligenaceae</taxon>
        <taxon>Bordetella</taxon>
    </lineage>
</organism>
<keyword evidence="8" id="KW-1185">Reference proteome</keyword>
<dbReference type="GO" id="GO:0016887">
    <property type="term" value="F:ATP hydrolysis activity"/>
    <property type="evidence" value="ECO:0007669"/>
    <property type="project" value="InterPro"/>
</dbReference>
<dbReference type="PANTHER" id="PTHR19211">
    <property type="entry name" value="ATP-BINDING TRANSPORT PROTEIN-RELATED"/>
    <property type="match status" value="1"/>
</dbReference>
<dbReference type="SUPFAM" id="SSF52540">
    <property type="entry name" value="P-loop containing nucleoside triphosphate hydrolases"/>
    <property type="match status" value="2"/>
</dbReference>
<evidence type="ECO:0000256" key="4">
    <source>
        <dbReference type="ARBA" id="ARBA00022840"/>
    </source>
</evidence>
<feature type="region of interest" description="Disordered" evidence="5">
    <location>
        <begin position="242"/>
        <end position="279"/>
    </location>
</feature>
<dbReference type="STRING" id="123899.SAMEA3906487_02901"/>
<dbReference type="AlphaFoldDB" id="A0A157SN81"/>
<dbReference type="eggNOG" id="COG0488">
    <property type="taxonomic scope" value="Bacteria"/>
</dbReference>
<dbReference type="RefSeq" id="WP_063492127.1">
    <property type="nucleotide sequence ID" value="NZ_CP016340.1"/>
</dbReference>
<gene>
    <name evidence="7" type="primary">yheS_2</name>
    <name evidence="7" type="ORF">SAMEA3906487_02901</name>
</gene>
<feature type="compositionally biased region" description="Basic and acidic residues" evidence="5">
    <location>
        <begin position="249"/>
        <end position="263"/>
    </location>
</feature>
<sequence>MTNPFLTLEGVSCVLPDGRTLFSDLNEHFDLRPTGLVGRNGAGKSVLARMLAGLLQPSAGRCLRSGKVFYLAQQVAPGPQATVAALAGLQAPLAALARIEAGSSDPADFDCLDERWDLAQQLTQALQRSGLGHLDATTPAARLSGGEAMRVSLLAAEMSGADFLVLDEPSNHLDASARGALIEHLQAWRGGLLVVSHDRQLLQAMTRIVALSSLGLRSYGGDFSFYEACRQQEREDALAGLAQRKQERRRQEQALREQQERQARRQARGHRHGQQANQASILLDRQKERSQASAGKLQQRQAAAREQLTQRVHAAAQRIADEAEIVLHALPVAAFVPRQVAALEQAVLPGVRGATRCIDLALHGPQRIGVSGPNGCGKSTLLRVLAGRQALLQGRSQRWVPGLYLDQRLESLAPQLSVLAQLQSANPKASQSDVRQWLAHLGLDAQQIQAPSGMLSGGERLKAALACVLYADPPPQWLLLDEPSNHLDLASLEALEALLRHYPGALMVVSHDETFLDRLALTHRLRADEAGWRLLPC</sequence>
<evidence type="ECO:0000256" key="1">
    <source>
        <dbReference type="ARBA" id="ARBA00022475"/>
    </source>
</evidence>
<dbReference type="PATRIC" id="fig|123899.6.peg.2891"/>
<feature type="domain" description="ABC transporter" evidence="6">
    <location>
        <begin position="6"/>
        <end position="238"/>
    </location>
</feature>
<evidence type="ECO:0000313" key="7">
    <source>
        <dbReference type="EMBL" id="SAI71754.1"/>
    </source>
</evidence>
<dbReference type="FunFam" id="3.40.50.300:FF:001320">
    <property type="entry name" value="Heme ABC transporter ATP-binding protein"/>
    <property type="match status" value="1"/>
</dbReference>
<dbReference type="PANTHER" id="PTHR19211:SF6">
    <property type="entry name" value="BLL7188 PROTEIN"/>
    <property type="match status" value="1"/>
</dbReference>
<dbReference type="SMART" id="SM00382">
    <property type="entry name" value="AAA"/>
    <property type="match status" value="2"/>
</dbReference>
<dbReference type="EMBL" id="LT546645">
    <property type="protein sequence ID" value="SAI71754.1"/>
    <property type="molecule type" value="Genomic_DNA"/>
</dbReference>
<dbReference type="InterPro" id="IPR003439">
    <property type="entry name" value="ABC_transporter-like_ATP-bd"/>
</dbReference>
<dbReference type="Pfam" id="PF00005">
    <property type="entry name" value="ABC_tran"/>
    <property type="match status" value="2"/>
</dbReference>
<name>A0A157SN81_9BORD</name>
<proteinExistence type="predicted"/>
<protein>
    <submittedName>
        <fullName evidence="7">ABC transporter ATP-binding protein</fullName>
    </submittedName>
</protein>
<dbReference type="Proteomes" id="UP000076825">
    <property type="component" value="Chromosome 1"/>
</dbReference>
<evidence type="ECO:0000256" key="5">
    <source>
        <dbReference type="SAM" id="MobiDB-lite"/>
    </source>
</evidence>
<evidence type="ECO:0000256" key="2">
    <source>
        <dbReference type="ARBA" id="ARBA00022737"/>
    </source>
</evidence>
<dbReference type="KEGG" id="btrm:SAMEA390648702901"/>
<keyword evidence="2" id="KW-0677">Repeat</keyword>
<dbReference type="GeneID" id="56589847"/>
<dbReference type="InterPro" id="IPR050611">
    <property type="entry name" value="ABCF"/>
</dbReference>
<accession>A0A157SN81</accession>
<dbReference type="OrthoDB" id="9762051at2"/>
<reference evidence="7 8" key="1">
    <citation type="submission" date="2016-04" db="EMBL/GenBank/DDBJ databases">
        <authorList>
            <consortium name="Pathogen Informatics"/>
        </authorList>
    </citation>
    <scope>NUCLEOTIDE SEQUENCE [LARGE SCALE GENOMIC DNA]</scope>
    <source>
        <strain evidence="7 8">H044680328</strain>
    </source>
</reference>
<dbReference type="InterPro" id="IPR027417">
    <property type="entry name" value="P-loop_NTPase"/>
</dbReference>
<dbReference type="InterPro" id="IPR003593">
    <property type="entry name" value="AAA+_ATPase"/>
</dbReference>
<dbReference type="Gene3D" id="3.40.50.300">
    <property type="entry name" value="P-loop containing nucleotide triphosphate hydrolases"/>
    <property type="match status" value="2"/>
</dbReference>
<keyword evidence="1" id="KW-0472">Membrane</keyword>
<evidence type="ECO:0000259" key="6">
    <source>
        <dbReference type="PROSITE" id="PS50893"/>
    </source>
</evidence>
<evidence type="ECO:0000313" key="8">
    <source>
        <dbReference type="Proteomes" id="UP000076825"/>
    </source>
</evidence>
<keyword evidence="3" id="KW-0547">Nucleotide-binding</keyword>
<dbReference type="PROSITE" id="PS50893">
    <property type="entry name" value="ABC_TRANSPORTER_2"/>
    <property type="match status" value="1"/>
</dbReference>
<dbReference type="GO" id="GO:0005524">
    <property type="term" value="F:ATP binding"/>
    <property type="evidence" value="ECO:0007669"/>
    <property type="project" value="UniProtKB-KW"/>
</dbReference>
<evidence type="ECO:0000256" key="3">
    <source>
        <dbReference type="ARBA" id="ARBA00022741"/>
    </source>
</evidence>